<feature type="transmembrane region" description="Helical" evidence="1">
    <location>
        <begin position="106"/>
        <end position="123"/>
    </location>
</feature>
<comment type="caution">
    <text evidence="2">The sequence shown here is derived from an EMBL/GenBank/DDBJ whole genome shotgun (WGS) entry which is preliminary data.</text>
</comment>
<dbReference type="Proteomes" id="UP001460072">
    <property type="component" value="Unassembled WGS sequence"/>
</dbReference>
<protein>
    <submittedName>
        <fullName evidence="2">Uncharacterized protein</fullName>
    </submittedName>
</protein>
<proteinExistence type="predicted"/>
<keyword evidence="3" id="KW-1185">Reference proteome</keyword>
<dbReference type="RefSeq" id="WP_342697267.1">
    <property type="nucleotide sequence ID" value="NZ_JBCGDO010000092.1"/>
</dbReference>
<evidence type="ECO:0000256" key="1">
    <source>
        <dbReference type="SAM" id="Phobius"/>
    </source>
</evidence>
<organism evidence="2 3">
    <name type="scientific">Flavobacterium aureirubrum</name>
    <dbReference type="NCBI Taxonomy" id="3133147"/>
    <lineage>
        <taxon>Bacteria</taxon>
        <taxon>Pseudomonadati</taxon>
        <taxon>Bacteroidota</taxon>
        <taxon>Flavobacteriia</taxon>
        <taxon>Flavobacteriales</taxon>
        <taxon>Flavobacteriaceae</taxon>
        <taxon>Flavobacterium</taxon>
    </lineage>
</organism>
<accession>A0ABU9N8U8</accession>
<keyword evidence="1" id="KW-1133">Transmembrane helix</keyword>
<feature type="transmembrane region" description="Helical" evidence="1">
    <location>
        <begin position="129"/>
        <end position="148"/>
    </location>
</feature>
<evidence type="ECO:0000313" key="2">
    <source>
        <dbReference type="EMBL" id="MEM0544111.1"/>
    </source>
</evidence>
<gene>
    <name evidence="2" type="ORF">WFZ85_16090</name>
</gene>
<keyword evidence="1" id="KW-0812">Transmembrane</keyword>
<sequence length="152" mass="17743">LKSPPKYDEYKIKSTTYRDIILTTKEYSREFKITSMTYEATNHEEFKTDIKSGDNIELKVLKSEVSELNEHSLWNDYNDVYGLTKDGKNYIDIELRTELKDSDSKWSYFLVAIGLVMLPYGFLKRKPLISMEKAITTICVIGLILILIENRI</sequence>
<name>A0ABU9N8U8_9FLAO</name>
<reference evidence="2 3" key="1">
    <citation type="submission" date="2024-03" db="EMBL/GenBank/DDBJ databases">
        <title>Two novel species of the genus Flavobacterium exhibiting potentially degradation of complex polysaccharides.</title>
        <authorList>
            <person name="Lian X."/>
        </authorList>
    </citation>
    <scope>NUCLEOTIDE SEQUENCE [LARGE SCALE GENOMIC DNA]</scope>
    <source>
        <strain evidence="3">j3</strain>
    </source>
</reference>
<evidence type="ECO:0000313" key="3">
    <source>
        <dbReference type="Proteomes" id="UP001460072"/>
    </source>
</evidence>
<keyword evidence="1" id="KW-0472">Membrane</keyword>
<feature type="non-terminal residue" evidence="2">
    <location>
        <position position="1"/>
    </location>
</feature>
<dbReference type="EMBL" id="JBCGDO010000092">
    <property type="protein sequence ID" value="MEM0544111.1"/>
    <property type="molecule type" value="Genomic_DNA"/>
</dbReference>